<reference evidence="8" key="3">
    <citation type="submission" date="2020-05" db="UniProtKB">
        <authorList>
            <consortium name="EnsemblMetazoa"/>
        </authorList>
    </citation>
    <scope>IDENTIFICATION</scope>
    <source>
        <strain evidence="8">USDA</strain>
    </source>
</reference>
<dbReference type="Pfam" id="PF00828">
    <property type="entry name" value="Ribosomal_L27A"/>
    <property type="match status" value="1"/>
</dbReference>
<dbReference type="STRING" id="121224.E0VNE4"/>
<dbReference type="HOGENOM" id="CLU_055188_1_0_1"/>
<evidence type="ECO:0000256" key="2">
    <source>
        <dbReference type="ARBA" id="ARBA00022980"/>
    </source>
</evidence>
<dbReference type="SUPFAM" id="SSF52080">
    <property type="entry name" value="Ribosomal proteins L15p and L18e"/>
    <property type="match status" value="1"/>
</dbReference>
<evidence type="ECO:0000256" key="5">
    <source>
        <dbReference type="ARBA" id="ARBA00035423"/>
    </source>
</evidence>
<reference evidence="7" key="1">
    <citation type="submission" date="2007-04" db="EMBL/GenBank/DDBJ databases">
        <title>Annotation of Pediculus humanus corporis strain USDA.</title>
        <authorList>
            <person name="Kirkness E."/>
            <person name="Hannick L."/>
            <person name="Hass B."/>
            <person name="Bruggner R."/>
            <person name="Lawson D."/>
            <person name="Bidwell S."/>
            <person name="Joardar V."/>
            <person name="Caler E."/>
            <person name="Walenz B."/>
            <person name="Inman J."/>
            <person name="Schobel S."/>
            <person name="Galinsky K."/>
            <person name="Amedeo P."/>
            <person name="Strausberg R."/>
        </authorList>
    </citation>
    <scope>NUCLEOTIDE SEQUENCE</scope>
    <source>
        <strain evidence="7">USDA</strain>
    </source>
</reference>
<dbReference type="VEuPathDB" id="VectorBase:PHUM626390"/>
<dbReference type="AlphaFoldDB" id="E0VNE4"/>
<evidence type="ECO:0000256" key="4">
    <source>
        <dbReference type="ARBA" id="ARBA00035299"/>
    </source>
</evidence>
<dbReference type="GO" id="GO:0006412">
    <property type="term" value="P:translation"/>
    <property type="evidence" value="ECO:0007669"/>
    <property type="project" value="InterPro"/>
</dbReference>
<dbReference type="PANTHER" id="PTHR12934">
    <property type="entry name" value="50S RIBOSOMAL PROTEIN L15"/>
    <property type="match status" value="1"/>
</dbReference>
<evidence type="ECO:0000256" key="1">
    <source>
        <dbReference type="ARBA" id="ARBA00007320"/>
    </source>
</evidence>
<keyword evidence="3" id="KW-0687">Ribonucleoprotein</keyword>
<dbReference type="RefSeq" id="XP_002427638.1">
    <property type="nucleotide sequence ID" value="XM_002427593.1"/>
</dbReference>
<evidence type="ECO:0000313" key="7">
    <source>
        <dbReference type="EMBL" id="EEB14900.1"/>
    </source>
</evidence>
<dbReference type="Proteomes" id="UP000009046">
    <property type="component" value="Unassembled WGS sequence"/>
</dbReference>
<organism>
    <name type="scientific">Pediculus humanus subsp. corporis</name>
    <name type="common">Body louse</name>
    <dbReference type="NCBI Taxonomy" id="121224"/>
    <lineage>
        <taxon>Eukaryota</taxon>
        <taxon>Metazoa</taxon>
        <taxon>Ecdysozoa</taxon>
        <taxon>Arthropoda</taxon>
        <taxon>Hexapoda</taxon>
        <taxon>Insecta</taxon>
        <taxon>Pterygota</taxon>
        <taxon>Neoptera</taxon>
        <taxon>Paraneoptera</taxon>
        <taxon>Psocodea</taxon>
        <taxon>Troctomorpha</taxon>
        <taxon>Phthiraptera</taxon>
        <taxon>Anoplura</taxon>
        <taxon>Pediculidae</taxon>
        <taxon>Pediculus</taxon>
    </lineage>
</organism>
<dbReference type="EMBL" id="AAZO01008544">
    <property type="status" value="NOT_ANNOTATED_CDS"/>
    <property type="molecule type" value="Genomic_DNA"/>
</dbReference>
<dbReference type="CTD" id="8239245"/>
<dbReference type="OrthoDB" id="361383at2759"/>
<dbReference type="GO" id="GO:0003735">
    <property type="term" value="F:structural constituent of ribosome"/>
    <property type="evidence" value="ECO:0007669"/>
    <property type="project" value="InterPro"/>
</dbReference>
<protein>
    <recommendedName>
        <fullName evidence="4">Large ribosomal subunit protein uL15m</fullName>
    </recommendedName>
    <alternativeName>
        <fullName evidence="5">39S ribosomal protein L15, mitochondrial</fullName>
    </alternativeName>
</protein>
<dbReference type="KEGG" id="phu:Phum_PHUM626390"/>
<sequence>MSSGLRGKNISETALTWLKSLPRISLKNLREEPGQNVKYKRARGRYGGKTHGCMPKKNPQRQIFPRPGWEGGQTPFYLKFTKEPYYKGHHLKRQYPPLSLLYIQKLIDTNRLDTSGLIDISSLCKSGLVKFLPEEKHYGFQLTDEGIDKFAAKIDIEIQYAPEHVIAAIERLGGSVTLAYYDFHSLLALKNPLKFFQKGEPIPKRMMPPADAIEMYTDPKQRGYLADPQAVEYERGVLAQKYGYDLVIRKPPIRKDPLQIFLGLHPGWVVNLKDKTILKPKDPEIIKYYSSS</sequence>
<reference evidence="7" key="2">
    <citation type="submission" date="2007-04" db="EMBL/GenBank/DDBJ databases">
        <title>The genome of the human body louse.</title>
        <authorList>
            <consortium name="The Human Body Louse Genome Consortium"/>
            <person name="Kirkness E."/>
            <person name="Walenz B."/>
            <person name="Hass B."/>
            <person name="Bruggner R."/>
            <person name="Strausberg R."/>
        </authorList>
    </citation>
    <scope>NUCLEOTIDE SEQUENCE</scope>
    <source>
        <strain evidence="7">USDA</strain>
    </source>
</reference>
<evidence type="ECO:0000313" key="8">
    <source>
        <dbReference type="EnsemblMetazoa" id="PHUM626390-PA"/>
    </source>
</evidence>
<dbReference type="GO" id="GO:0005762">
    <property type="term" value="C:mitochondrial large ribosomal subunit"/>
    <property type="evidence" value="ECO:0007669"/>
    <property type="project" value="TreeGrafter"/>
</dbReference>
<keyword evidence="9" id="KW-1185">Reference proteome</keyword>
<dbReference type="EMBL" id="DS235336">
    <property type="protein sequence ID" value="EEB14900.1"/>
    <property type="molecule type" value="Genomic_DNA"/>
</dbReference>
<dbReference type="InParanoid" id="E0VNE4"/>
<evidence type="ECO:0000259" key="6">
    <source>
        <dbReference type="Pfam" id="PF00828"/>
    </source>
</evidence>
<dbReference type="FunCoup" id="E0VNE4">
    <property type="interactions" value="1113"/>
</dbReference>
<dbReference type="GeneID" id="8239245"/>
<accession>E0VNE4</accession>
<dbReference type="InterPro" id="IPR036227">
    <property type="entry name" value="Ribosomal_uL15/eL18_sf"/>
</dbReference>
<dbReference type="EnsemblMetazoa" id="PHUM626390-RA">
    <property type="protein sequence ID" value="PHUM626390-PA"/>
    <property type="gene ID" value="PHUM626390"/>
</dbReference>
<dbReference type="OMA" id="EPGWLVN"/>
<dbReference type="PANTHER" id="PTHR12934:SF11">
    <property type="entry name" value="LARGE RIBOSOMAL SUBUNIT PROTEIN UL15M"/>
    <property type="match status" value="1"/>
</dbReference>
<gene>
    <name evidence="8" type="primary">8239245</name>
    <name evidence="7" type="ORF">Phum_PHUM626390</name>
</gene>
<dbReference type="InterPro" id="IPR005749">
    <property type="entry name" value="Ribosomal_uL15_bac-type"/>
</dbReference>
<feature type="domain" description="Large ribosomal subunit protein uL15/eL18" evidence="6">
    <location>
        <begin position="98"/>
        <end position="177"/>
    </location>
</feature>
<dbReference type="eggNOG" id="KOG0846">
    <property type="taxonomic scope" value="Eukaryota"/>
</dbReference>
<proteinExistence type="inferred from homology"/>
<evidence type="ECO:0000256" key="3">
    <source>
        <dbReference type="ARBA" id="ARBA00023274"/>
    </source>
</evidence>
<name>E0VNE4_PEDHC</name>
<dbReference type="InterPro" id="IPR021131">
    <property type="entry name" value="Ribosomal_uL15/eL18"/>
</dbReference>
<comment type="similarity">
    <text evidence="1">Belongs to the universal ribosomal protein uL15 family.</text>
</comment>
<keyword evidence="2 7" id="KW-0689">Ribosomal protein</keyword>
<evidence type="ECO:0000313" key="9">
    <source>
        <dbReference type="Proteomes" id="UP000009046"/>
    </source>
</evidence>